<feature type="compositionally biased region" description="Polar residues" evidence="11">
    <location>
        <begin position="327"/>
        <end position="339"/>
    </location>
</feature>
<dbReference type="SMART" id="SM00317">
    <property type="entry name" value="SET"/>
    <property type="match status" value="1"/>
</dbReference>
<evidence type="ECO:0000259" key="15">
    <source>
        <dbReference type="PROSITE" id="PS51215"/>
    </source>
</evidence>
<organism evidence="16 17">
    <name type="scientific">Crotalaria pallida</name>
    <name type="common">Smooth rattlebox</name>
    <name type="synonym">Crotalaria striata</name>
    <dbReference type="NCBI Taxonomy" id="3830"/>
    <lineage>
        <taxon>Eukaryota</taxon>
        <taxon>Viridiplantae</taxon>
        <taxon>Streptophyta</taxon>
        <taxon>Embryophyta</taxon>
        <taxon>Tracheophyta</taxon>
        <taxon>Spermatophyta</taxon>
        <taxon>Magnoliopsida</taxon>
        <taxon>eudicotyledons</taxon>
        <taxon>Gunneridae</taxon>
        <taxon>Pentapetalae</taxon>
        <taxon>rosids</taxon>
        <taxon>fabids</taxon>
        <taxon>Fabales</taxon>
        <taxon>Fabaceae</taxon>
        <taxon>Papilionoideae</taxon>
        <taxon>50 kb inversion clade</taxon>
        <taxon>genistoids sensu lato</taxon>
        <taxon>core genistoids</taxon>
        <taxon>Crotalarieae</taxon>
        <taxon>Crotalaria</taxon>
    </lineage>
</organism>
<comment type="subcellular location">
    <subcellularLocation>
        <location evidence="2">Chromosome</location>
    </subcellularLocation>
    <subcellularLocation>
        <location evidence="1">Nucleus</location>
    </subcellularLocation>
</comment>
<sequence>MGSRRELTVVDCHCGKSGIEPHSCSELLAQTVSVRQSSSEAEAGNVLGSDVESVANVIDGCVESSRYDVMDMCKDGLIGGCDLPNVSVLEKILEDDVEDCLRMCCGDLEFSSVGSGGLCSDENVQDEGNCDIPSEFIAVDGLRNPRVQLGGPKDVESNIFPSDLLSHTEEDGRVDQLRDRKDGYNCIEYMDEKIMDFIGEECIIDKNDLVLSSSSCWRTLESSHCDPTMLGQGNETNVDKKKTILQIDDNFRELIYSSSKISTSCSSGLPHYPESGQASVGLITNIPSTDAVDLPLKGDNGSVYFNNAAGNQGQTDKDKEVSESEHSTVSMPMPNKSSSLRIKCGSKTQSQMASKNCKSTGCLSHPDGGMKIIPEAARKKRSCFSKPARSSIWGLLGNIEQVFEQDHKPAVVKVKWQGLGKTRSTRKRGRGIKQGESSSSLSSVHECPVSATRVRLKIKVGKEDLSCSNVLSTNAADGLASASYSGSGSGSQEVARNPEGEVSQVVASRKFESFQNNLDKDALSLDGQIANSHLRSTAIKEKSDGVTEELCLVVPPERVVESLIEPINIKGMGSGTSHDSEVVKSGPEVLVEEGYREDMHLAVLGSSEEFNTHLGVSGSKGREKKAELSHSSFTQVGLLGLPRKNSATHNQNHRRKKDSCDAVSSLEFPTSTEINASTQTVISKELSMEPLPLSEEIEHGDSTETFEVKSCIEVKTTCNSYVEHRLSESHASENLLSDARSLRRKLPKSSKPSKASKVSDPPNKKMTDCSRKGKQKNLIKSEVKGKSVSDKVICEVDGRSHTVNDVGNHKLDAGDNRVSIDVSNPDLVPYVGFKKKHPSPWNAWVCCDDCHKWRRIPKVLADLIEETKCTWTCKKSKDKAFADCSIPQEKSNAEINAELGLSYASGEEDAYENSNNDKELQHRTPLVSQDSTFTCIFSNEFLHRSRKTQTIDEIMVCHCKPPPEGKLGCGDECLNRMLNIECEQGTCPCGDRCSNQQFQKRKYASLNWYKCGKKGYGLKVLEDISEGEFLIEYVGEVLDVHAYEARQRDYALKGHKHFYFMTLNGNEVIDASAKGNLGRFINHSCDPNCRTEKWMVNGEISIGLFALRDIKQDEEVTFDYNYVRVFGAAVMKCYCGSPHCRGYIGGDPLDAEVIVQGDSDEEFPEPVMLTEDNKIKDSVPTPKYFNTVSRQTTRPMLKDSCVMPTTDSRLIGTTEKEKESSMNPVSAISKIHTSVEVQDSKGKLPSSVQLEDISQQNAMESDLVEKPSSVPRSETASLITESKVLKNSINTNKESNTERVEGGHGVSLSNLLVKASQLNGSVKKGKVRANPSNGRKPEVAANRLQVSSINLKKVVEGSSDRQFEAVSAKLTELLDGDGGISKRKDGTKGYLKLLLLTVASGDRSNGEAIQSNRVLSMILDALLKTKSRTVLNDIINKNGLQMLHKIMKQYRRDFKKIPILRKVLKVLEFLAAHKILTFEHINGGPPCHGMESFRESMLYFTEHDDKQIHQIARSFRDKWIPRPFRRHGYMDRDDNRVEFQKIFNGNRFLSSHNSRHEQDIRYTETNDCVKQSTTLVDARAQEGGSATCLDGSEINGTKRRKRKSRWDQPAEANSLPVPYLLKPYPSKEQKIESGPLKHTYAVFSSVDVRQNIPENVPPGFSCTLGSLNAPLNPGNLALHNGSHPVFCSSGAVIGHPKEKFNPALPVSYGMPWSCAQQFGTPHGMFAESWISAPAMPFNQFPPPPPYPHDMKQCQPFNY</sequence>
<dbReference type="SMART" id="SM00570">
    <property type="entry name" value="AWS"/>
    <property type="match status" value="1"/>
</dbReference>
<dbReference type="GO" id="GO:0005694">
    <property type="term" value="C:chromosome"/>
    <property type="evidence" value="ECO:0007669"/>
    <property type="project" value="UniProtKB-SubCell"/>
</dbReference>
<keyword evidence="5" id="KW-0808">Transferase</keyword>
<gene>
    <name evidence="16" type="ORF">RIF29_16723</name>
</gene>
<dbReference type="FunFam" id="2.170.270.10:FF:000035">
    <property type="entry name" value="Histone-lysine N-methyltransferase"/>
    <property type="match status" value="1"/>
</dbReference>
<evidence type="ECO:0000256" key="8">
    <source>
        <dbReference type="ARBA" id="ARBA00022771"/>
    </source>
</evidence>
<evidence type="ECO:0000256" key="1">
    <source>
        <dbReference type="ARBA" id="ARBA00004123"/>
    </source>
</evidence>
<dbReference type="PROSITE" id="PS50868">
    <property type="entry name" value="POST_SET"/>
    <property type="match status" value="1"/>
</dbReference>
<evidence type="ECO:0000313" key="17">
    <source>
        <dbReference type="Proteomes" id="UP001372338"/>
    </source>
</evidence>
<dbReference type="InterPro" id="IPR044437">
    <property type="entry name" value="SETD2/Set2_SET"/>
</dbReference>
<keyword evidence="6" id="KW-0949">S-adenosyl-L-methionine</keyword>
<keyword evidence="7" id="KW-0479">Metal-binding</keyword>
<dbReference type="InterPro" id="IPR006560">
    <property type="entry name" value="AWS_dom"/>
</dbReference>
<name>A0AAN9IEQ6_CROPI</name>
<evidence type="ECO:0000256" key="7">
    <source>
        <dbReference type="ARBA" id="ARBA00022723"/>
    </source>
</evidence>
<dbReference type="PANTHER" id="PTHR22884">
    <property type="entry name" value="SET DOMAIN PROTEINS"/>
    <property type="match status" value="1"/>
</dbReference>
<keyword evidence="4" id="KW-0489">Methyltransferase</keyword>
<reference evidence="16 17" key="1">
    <citation type="submission" date="2024-01" db="EMBL/GenBank/DDBJ databases">
        <title>The genomes of 5 underutilized Papilionoideae crops provide insights into root nodulation and disease resistanc.</title>
        <authorList>
            <person name="Yuan L."/>
        </authorList>
    </citation>
    <scope>NUCLEOTIDE SEQUENCE [LARGE SCALE GENOMIC DNA]</scope>
    <source>
        <strain evidence="16">ZHUSHIDOU_FW_LH</strain>
        <tissue evidence="16">Leaf</tissue>
    </source>
</reference>
<feature type="region of interest" description="Disordered" evidence="11">
    <location>
        <begin position="422"/>
        <end position="444"/>
    </location>
</feature>
<evidence type="ECO:0000256" key="9">
    <source>
        <dbReference type="ARBA" id="ARBA00022833"/>
    </source>
</evidence>
<dbReference type="InterPro" id="IPR046341">
    <property type="entry name" value="SET_dom_sf"/>
</dbReference>
<dbReference type="CDD" id="cd19172">
    <property type="entry name" value="SET_SETD2"/>
    <property type="match status" value="1"/>
</dbReference>
<evidence type="ECO:0000259" key="13">
    <source>
        <dbReference type="PROSITE" id="PS50868"/>
    </source>
</evidence>
<dbReference type="PROSITE" id="PS51215">
    <property type="entry name" value="AWS"/>
    <property type="match status" value="1"/>
</dbReference>
<dbReference type="InterPro" id="IPR001214">
    <property type="entry name" value="SET_dom"/>
</dbReference>
<feature type="compositionally biased region" description="Basic and acidic residues" evidence="11">
    <location>
        <begin position="762"/>
        <end position="771"/>
    </location>
</feature>
<dbReference type="GO" id="GO:0005634">
    <property type="term" value="C:nucleus"/>
    <property type="evidence" value="ECO:0007669"/>
    <property type="project" value="UniProtKB-SubCell"/>
</dbReference>
<dbReference type="InterPro" id="IPR011124">
    <property type="entry name" value="Znf_CW"/>
</dbReference>
<keyword evidence="17" id="KW-1185">Reference proteome</keyword>
<dbReference type="SMART" id="SM00508">
    <property type="entry name" value="PostSET"/>
    <property type="match status" value="1"/>
</dbReference>
<feature type="region of interest" description="Disordered" evidence="11">
    <location>
        <begin position="740"/>
        <end position="781"/>
    </location>
</feature>
<feature type="domain" description="AWS" evidence="15">
    <location>
        <begin position="952"/>
        <end position="1002"/>
    </location>
</feature>
<dbReference type="GO" id="GO:0046975">
    <property type="term" value="F:histone H3K36 methyltransferase activity"/>
    <property type="evidence" value="ECO:0007669"/>
    <property type="project" value="InterPro"/>
</dbReference>
<keyword evidence="8" id="KW-0863">Zinc-finger</keyword>
<dbReference type="Proteomes" id="UP001372338">
    <property type="component" value="Unassembled WGS sequence"/>
</dbReference>
<feature type="domain" description="CW-type" evidence="14">
    <location>
        <begin position="838"/>
        <end position="892"/>
    </location>
</feature>
<evidence type="ECO:0000256" key="3">
    <source>
        <dbReference type="ARBA" id="ARBA00022454"/>
    </source>
</evidence>
<dbReference type="Pfam" id="PF00856">
    <property type="entry name" value="SET"/>
    <property type="match status" value="1"/>
</dbReference>
<dbReference type="Gene3D" id="3.30.40.100">
    <property type="match status" value="1"/>
</dbReference>
<evidence type="ECO:0008006" key="18">
    <source>
        <dbReference type="Google" id="ProtNLM"/>
    </source>
</evidence>
<proteinExistence type="predicted"/>
<evidence type="ECO:0000256" key="10">
    <source>
        <dbReference type="ARBA" id="ARBA00023242"/>
    </source>
</evidence>
<evidence type="ECO:0000313" key="16">
    <source>
        <dbReference type="EMBL" id="KAK7275604.1"/>
    </source>
</evidence>
<dbReference type="SUPFAM" id="SSF82199">
    <property type="entry name" value="SET domain"/>
    <property type="match status" value="1"/>
</dbReference>
<dbReference type="EMBL" id="JAYWIO010000003">
    <property type="protein sequence ID" value="KAK7275604.1"/>
    <property type="molecule type" value="Genomic_DNA"/>
</dbReference>
<comment type="caution">
    <text evidence="16">The sequence shown here is derived from an EMBL/GenBank/DDBJ whole genome shotgun (WGS) entry which is preliminary data.</text>
</comment>
<protein>
    <recommendedName>
        <fullName evidence="18">Histone-lysine N-methyltransferase ASHH2</fullName>
    </recommendedName>
</protein>
<accession>A0AAN9IEQ6</accession>
<dbReference type="Gene3D" id="2.170.270.10">
    <property type="entry name" value="SET domain"/>
    <property type="match status" value="1"/>
</dbReference>
<evidence type="ECO:0000256" key="6">
    <source>
        <dbReference type="ARBA" id="ARBA00022691"/>
    </source>
</evidence>
<evidence type="ECO:0000256" key="2">
    <source>
        <dbReference type="ARBA" id="ARBA00004286"/>
    </source>
</evidence>
<feature type="region of interest" description="Disordered" evidence="11">
    <location>
        <begin position="308"/>
        <end position="339"/>
    </location>
</feature>
<dbReference type="InterPro" id="IPR003616">
    <property type="entry name" value="Post-SET_dom"/>
</dbReference>
<dbReference type="GO" id="GO:0032259">
    <property type="term" value="P:methylation"/>
    <property type="evidence" value="ECO:0007669"/>
    <property type="project" value="UniProtKB-KW"/>
</dbReference>
<dbReference type="Pfam" id="PF07496">
    <property type="entry name" value="zf-CW"/>
    <property type="match status" value="1"/>
</dbReference>
<feature type="region of interest" description="Disordered" evidence="11">
    <location>
        <begin position="1580"/>
        <end position="1609"/>
    </location>
</feature>
<evidence type="ECO:0000259" key="14">
    <source>
        <dbReference type="PROSITE" id="PS51050"/>
    </source>
</evidence>
<feature type="compositionally biased region" description="Basic and acidic residues" evidence="11">
    <location>
        <begin position="315"/>
        <end position="326"/>
    </location>
</feature>
<dbReference type="PROSITE" id="PS51050">
    <property type="entry name" value="ZF_CW"/>
    <property type="match status" value="1"/>
</dbReference>
<evidence type="ECO:0000259" key="12">
    <source>
        <dbReference type="PROSITE" id="PS50280"/>
    </source>
</evidence>
<dbReference type="GO" id="GO:0008270">
    <property type="term" value="F:zinc ion binding"/>
    <property type="evidence" value="ECO:0007669"/>
    <property type="project" value="UniProtKB-KW"/>
</dbReference>
<feature type="domain" description="SET" evidence="12">
    <location>
        <begin position="996"/>
        <end position="1121"/>
    </location>
</feature>
<dbReference type="Pfam" id="PF17907">
    <property type="entry name" value="AWS"/>
    <property type="match status" value="1"/>
</dbReference>
<evidence type="ECO:0000256" key="4">
    <source>
        <dbReference type="ARBA" id="ARBA00022603"/>
    </source>
</evidence>
<dbReference type="InterPro" id="IPR050777">
    <property type="entry name" value="SET2_Histone-Lys_MeTrsfase"/>
</dbReference>
<evidence type="ECO:0000256" key="5">
    <source>
        <dbReference type="ARBA" id="ARBA00022679"/>
    </source>
</evidence>
<keyword evidence="10" id="KW-0539">Nucleus</keyword>
<feature type="region of interest" description="Disordered" evidence="11">
    <location>
        <begin position="642"/>
        <end position="664"/>
    </location>
</feature>
<evidence type="ECO:0000256" key="11">
    <source>
        <dbReference type="SAM" id="MobiDB-lite"/>
    </source>
</evidence>
<keyword evidence="3" id="KW-0158">Chromosome</keyword>
<keyword evidence="9" id="KW-0862">Zinc</keyword>
<feature type="domain" description="Post-SET" evidence="13">
    <location>
        <begin position="1129"/>
        <end position="1145"/>
    </location>
</feature>
<dbReference type="PROSITE" id="PS50280">
    <property type="entry name" value="SET"/>
    <property type="match status" value="1"/>
</dbReference>